<dbReference type="SMART" id="SM00614">
    <property type="entry name" value="ZnF_BED"/>
    <property type="match status" value="1"/>
</dbReference>
<evidence type="ECO:0000256" key="8">
    <source>
        <dbReference type="ARBA" id="ARBA00023242"/>
    </source>
</evidence>
<dbReference type="InterPro" id="IPR008906">
    <property type="entry name" value="HATC_C_dom"/>
</dbReference>
<comment type="caution">
    <text evidence="12">The sequence shown here is derived from an EMBL/GenBank/DDBJ whole genome shotgun (WGS) entry which is preliminary data.</text>
</comment>
<feature type="domain" description="BED-type" evidence="11">
    <location>
        <begin position="37"/>
        <end position="100"/>
    </location>
</feature>
<proteinExistence type="predicted"/>
<comment type="subcellular location">
    <subcellularLocation>
        <location evidence="1">Nucleus</location>
    </subcellularLocation>
</comment>
<dbReference type="VEuPathDB" id="FungiDB:AeMF1_000375"/>
<feature type="compositionally biased region" description="Low complexity" evidence="10">
    <location>
        <begin position="108"/>
        <end position="129"/>
    </location>
</feature>
<name>A0A6G0WB00_9STRA</name>
<evidence type="ECO:0000313" key="12">
    <source>
        <dbReference type="EMBL" id="KAF0724438.1"/>
    </source>
</evidence>
<keyword evidence="8" id="KW-0539">Nucleus</keyword>
<dbReference type="InterPro" id="IPR036236">
    <property type="entry name" value="Znf_C2H2_sf"/>
</dbReference>
<dbReference type="Pfam" id="PF02892">
    <property type="entry name" value="zf-BED"/>
    <property type="match status" value="1"/>
</dbReference>
<evidence type="ECO:0000256" key="5">
    <source>
        <dbReference type="ARBA" id="ARBA00023015"/>
    </source>
</evidence>
<dbReference type="GO" id="GO:0046983">
    <property type="term" value="F:protein dimerization activity"/>
    <property type="evidence" value="ECO:0007669"/>
    <property type="project" value="InterPro"/>
</dbReference>
<keyword evidence="6" id="KW-0238">DNA-binding</keyword>
<keyword evidence="3 9" id="KW-0863">Zinc-finger</keyword>
<reference evidence="12 13" key="1">
    <citation type="submission" date="2019-07" db="EMBL/GenBank/DDBJ databases">
        <title>Genomics analysis of Aphanomyces spp. identifies a new class of oomycete effector associated with host adaptation.</title>
        <authorList>
            <person name="Gaulin E."/>
        </authorList>
    </citation>
    <scope>NUCLEOTIDE SEQUENCE [LARGE SCALE GENOMIC DNA]</scope>
    <source>
        <strain evidence="12 13">ATCC 201684</strain>
    </source>
</reference>
<dbReference type="SUPFAM" id="SSF53098">
    <property type="entry name" value="Ribonuclease H-like"/>
    <property type="match status" value="1"/>
</dbReference>
<evidence type="ECO:0000256" key="9">
    <source>
        <dbReference type="PROSITE-ProRule" id="PRU00027"/>
    </source>
</evidence>
<keyword evidence="4" id="KW-0862">Zinc</keyword>
<evidence type="ECO:0000259" key="11">
    <source>
        <dbReference type="PROSITE" id="PS50808"/>
    </source>
</evidence>
<dbReference type="Proteomes" id="UP000481153">
    <property type="component" value="Unassembled WGS sequence"/>
</dbReference>
<keyword evidence="7" id="KW-0804">Transcription</keyword>
<evidence type="ECO:0000256" key="10">
    <source>
        <dbReference type="SAM" id="MobiDB-lite"/>
    </source>
</evidence>
<dbReference type="GO" id="GO:0009791">
    <property type="term" value="P:post-embryonic development"/>
    <property type="evidence" value="ECO:0007669"/>
    <property type="project" value="UniProtKB-ARBA"/>
</dbReference>
<dbReference type="PROSITE" id="PS50808">
    <property type="entry name" value="ZF_BED"/>
    <property type="match status" value="1"/>
</dbReference>
<dbReference type="PANTHER" id="PTHR46481">
    <property type="entry name" value="ZINC FINGER BED DOMAIN-CONTAINING PROTEIN 4"/>
    <property type="match status" value="1"/>
</dbReference>
<dbReference type="AlphaFoldDB" id="A0A6G0WB00"/>
<evidence type="ECO:0000313" key="13">
    <source>
        <dbReference type="Proteomes" id="UP000481153"/>
    </source>
</evidence>
<sequence length="626" mass="68874">MYSGAGYGQRNNVKIDVNLTALTTPPIVPQGNRKKRKSRSWVWEYFTLVHADSIDGVGFVQCNICESNGQCSQGRYKYSGGTSNMSLHLTRKHQLSEDSVALTMVTQPNTPVSSSNPSPSASSTPQRSQTPPPGIESSAKRRLVKCKKKESSGFKNDVLRLFIQENIPLRLLESSNFQAMIGGPLPTQADASQLIEDKYKACCESISTLLATDSLHVTVSVEEFLYPSQGLTAVAVGLHWVDRHFCPYRVLVMVETFPHDLQLSQVMALLSRLYRIIPHLQESILFFVTSSERLHTLLSTIAPVSSGEFSVVLSLTHIINRCVEEGLRVVTPLLDKVTSIATVMGLGRNSGGDVSDVSTRTMPWRQTLVMLQNVSSLQTENDKKNDEGTLTLDESDQIQSIISLLLPFETAESMLSANATYGLVVPVLENLRGLVTKNEGAPSVKAALLVALSDAVSTCEALGAVAAMLDPRFKHMQFVSPIVKENARFSLQQACESVVLSNEVTVNDKVEEKKEENSPGQLAKAMASFFGLAGQKSSQHEIDVYLEFPSLPFDAASDPIVWWNANQSSFPRLAKLARDYFSIPSSCLVIPELNCNGPFFEQSVQLCLRSFSQYTSLFDIFVKDEV</sequence>
<accession>A0A6G0WB00</accession>
<protein>
    <recommendedName>
        <fullName evidence="11">BED-type domain-containing protein</fullName>
    </recommendedName>
</protein>
<evidence type="ECO:0000256" key="3">
    <source>
        <dbReference type="ARBA" id="ARBA00022771"/>
    </source>
</evidence>
<keyword evidence="2" id="KW-0479">Metal-binding</keyword>
<evidence type="ECO:0000256" key="6">
    <source>
        <dbReference type="ARBA" id="ARBA00023125"/>
    </source>
</evidence>
<feature type="region of interest" description="Disordered" evidence="10">
    <location>
        <begin position="107"/>
        <end position="142"/>
    </location>
</feature>
<dbReference type="InterPro" id="IPR012337">
    <property type="entry name" value="RNaseH-like_sf"/>
</dbReference>
<evidence type="ECO:0000256" key="1">
    <source>
        <dbReference type="ARBA" id="ARBA00004123"/>
    </source>
</evidence>
<dbReference type="Pfam" id="PF05699">
    <property type="entry name" value="Dimer_Tnp_hAT"/>
    <property type="match status" value="1"/>
</dbReference>
<organism evidence="12 13">
    <name type="scientific">Aphanomyces euteiches</name>
    <dbReference type="NCBI Taxonomy" id="100861"/>
    <lineage>
        <taxon>Eukaryota</taxon>
        <taxon>Sar</taxon>
        <taxon>Stramenopiles</taxon>
        <taxon>Oomycota</taxon>
        <taxon>Saprolegniomycetes</taxon>
        <taxon>Saprolegniales</taxon>
        <taxon>Verrucalvaceae</taxon>
        <taxon>Aphanomyces</taxon>
    </lineage>
</organism>
<dbReference type="InterPro" id="IPR003656">
    <property type="entry name" value="Znf_BED"/>
</dbReference>
<gene>
    <name evidence="12" type="ORF">Ae201684_016846</name>
</gene>
<dbReference type="EMBL" id="VJMJ01000270">
    <property type="protein sequence ID" value="KAF0724438.1"/>
    <property type="molecule type" value="Genomic_DNA"/>
</dbReference>
<dbReference type="GO" id="GO:0008270">
    <property type="term" value="F:zinc ion binding"/>
    <property type="evidence" value="ECO:0007669"/>
    <property type="project" value="UniProtKB-KW"/>
</dbReference>
<evidence type="ECO:0000256" key="7">
    <source>
        <dbReference type="ARBA" id="ARBA00023163"/>
    </source>
</evidence>
<dbReference type="InterPro" id="IPR052035">
    <property type="entry name" value="ZnF_BED_domain_contain"/>
</dbReference>
<dbReference type="GO" id="GO:0005634">
    <property type="term" value="C:nucleus"/>
    <property type="evidence" value="ECO:0007669"/>
    <property type="project" value="UniProtKB-SubCell"/>
</dbReference>
<keyword evidence="5" id="KW-0805">Transcription regulation</keyword>
<dbReference type="SUPFAM" id="SSF57667">
    <property type="entry name" value="beta-beta-alpha zinc fingers"/>
    <property type="match status" value="1"/>
</dbReference>
<dbReference type="GO" id="GO:0003677">
    <property type="term" value="F:DNA binding"/>
    <property type="evidence" value="ECO:0007669"/>
    <property type="project" value="UniProtKB-KW"/>
</dbReference>
<dbReference type="PANTHER" id="PTHR46481:SF10">
    <property type="entry name" value="ZINC FINGER BED DOMAIN-CONTAINING PROTEIN 39"/>
    <property type="match status" value="1"/>
</dbReference>
<evidence type="ECO:0000256" key="2">
    <source>
        <dbReference type="ARBA" id="ARBA00022723"/>
    </source>
</evidence>
<keyword evidence="13" id="KW-1185">Reference proteome</keyword>
<evidence type="ECO:0000256" key="4">
    <source>
        <dbReference type="ARBA" id="ARBA00022833"/>
    </source>
</evidence>